<sequence length="1000" mass="120735">MGMILKSISLKNFRSHENTNLSFNRGITTIIGPNGSGKSSIFEAISFALYGTSNYLIEDLIRRGARGFRVELVFEMGNTTYKVIRGRGKYPGDNINFLISDKGNKAEGYNEVNKRIEEVLGISRDVFLNAIYIKQGEIDRLINLEPSKRKKVIGEILGIDRFEKVWREMGEAITKFKHKLEHLKGRLSRKEMVEREIKEIEEKIRNMELELEKLEREYREVEGIYQERKKVLEEYREKERRFRELKDRIRDIEREITALEDRKVNLEKDLEDIKTLMDVLGNTEEKYRRYCEIEEDLKRVSSEMEGYRKYFNRYRSLIEIKEMLERDIEEIGRRVREEGVEGIQVEDVERRIESIEERLRQLEDIEKKLLDLEHVNTRLKEIERYREELERCKEGYLEYIEVENRLRDLEGKVIHLERLREKVKEVESRIEELRGEISKLERELAPLKEIEEGIKKEEELKDRLARCREELQVIEGKIRERLSKIKELEEIVEKLSRAGNRCPLCQSPIDDSKKEDLLRRYREELQRIEEELETLYRERSRYKEEIERLERLLQEIGDLKNEFARLKEREKILQDKYLELEEYIRELQVLEGEIERYRGVEEEREKLTERKKSLERAYRRYQTCEDFLERVDREELLRRREELLKVVGDYNWERVKREKEDLNNRLRRWYEIKKLIVDRREKEERLSNILREMEDIKKYAQLYQDLERKKALLEKEIERYREDYNRYINASAVLKNYAKVYKVDPSKLISSLENRIEEIGEKLATLKSRREEHILDIEFLGYSEEKHRRIEGEVEKARNNLDLKKNKMERYKAYLESLRENLSKLLKELRELEEIEREKERLERYIKYLEDIREQVFSRDGFQQYLRRRYIPLIQKYTNEIFSEFELPYHHIEIDEDYNILVDGLPVKNLSGGEQIAVSLALRLGIAKALCSSLQFIVLDEPTAFLDEERRKKLLNIFKSIKSISQIFIISHHQELEQIADNVIHVTKRGGISKVLPAIT</sequence>
<feature type="domain" description="Zinc-hook" evidence="11">
    <location>
        <begin position="457"/>
        <end position="554"/>
    </location>
</feature>
<comment type="subunit">
    <text evidence="9">Homodimer. Forms a heterotetramer composed of two Mre11 subunits and two Rad50 subunits.</text>
</comment>
<dbReference type="HAMAP" id="MF_00449">
    <property type="entry name" value="RAD50"/>
    <property type="match status" value="1"/>
</dbReference>
<evidence type="ECO:0000256" key="10">
    <source>
        <dbReference type="PROSITE-ProRule" id="PRU00471"/>
    </source>
</evidence>
<keyword evidence="5 9" id="KW-0862">Zinc</keyword>
<dbReference type="InterPro" id="IPR027417">
    <property type="entry name" value="P-loop_NTPase"/>
</dbReference>
<evidence type="ECO:0000313" key="13">
    <source>
        <dbReference type="Proteomes" id="UP000623215"/>
    </source>
</evidence>
<evidence type="ECO:0000313" key="12">
    <source>
        <dbReference type="EMBL" id="HIQ32295.1"/>
    </source>
</evidence>
<dbReference type="GO" id="GO:0006302">
    <property type="term" value="P:double-strand break repair"/>
    <property type="evidence" value="ECO:0007669"/>
    <property type="project" value="UniProtKB-UniRule"/>
</dbReference>
<evidence type="ECO:0000256" key="2">
    <source>
        <dbReference type="ARBA" id="ARBA00022741"/>
    </source>
</evidence>
<feature type="coiled-coil region" evidence="9">
    <location>
        <begin position="183"/>
        <end position="276"/>
    </location>
</feature>
<dbReference type="GO" id="GO:0005524">
    <property type="term" value="F:ATP binding"/>
    <property type="evidence" value="ECO:0007669"/>
    <property type="project" value="UniProtKB-UniRule"/>
</dbReference>
<dbReference type="GO" id="GO:0008270">
    <property type="term" value="F:zinc ion binding"/>
    <property type="evidence" value="ECO:0007669"/>
    <property type="project" value="UniProtKB-UniRule"/>
</dbReference>
<comment type="caution">
    <text evidence="12">The sequence shown here is derived from an EMBL/GenBank/DDBJ whole genome shotgun (WGS) entry which is preliminary data.</text>
</comment>
<dbReference type="InterPro" id="IPR013134">
    <property type="entry name" value="Zn_hook_RAD50"/>
</dbReference>
<dbReference type="PANTHER" id="PTHR32114">
    <property type="entry name" value="ABC TRANSPORTER ABCH.3"/>
    <property type="match status" value="1"/>
</dbReference>
<evidence type="ECO:0000256" key="7">
    <source>
        <dbReference type="ARBA" id="ARBA00023054"/>
    </source>
</evidence>
<dbReference type="InterPro" id="IPR022982">
    <property type="entry name" value="Rad50_ATPase_archaeal"/>
</dbReference>
<evidence type="ECO:0000259" key="11">
    <source>
        <dbReference type="PROSITE" id="PS51131"/>
    </source>
</evidence>
<dbReference type="SUPFAM" id="SSF52540">
    <property type="entry name" value="P-loop containing nucleoside triphosphate hydrolases"/>
    <property type="match status" value="2"/>
</dbReference>
<gene>
    <name evidence="9" type="primary">rad50</name>
    <name evidence="12" type="ORF">EYH55_02305</name>
</gene>
<evidence type="ECO:0000256" key="6">
    <source>
        <dbReference type="ARBA" id="ARBA00022840"/>
    </source>
</evidence>
<feature type="binding site" evidence="9">
    <location>
        <begin position="34"/>
        <end position="40"/>
    </location>
    <ligand>
        <name>ATP</name>
        <dbReference type="ChEBI" id="CHEBI:30616"/>
    </ligand>
</feature>
<feature type="coiled-coil region" evidence="9">
    <location>
        <begin position="345"/>
        <end position="624"/>
    </location>
</feature>
<dbReference type="Gene3D" id="3.40.50.300">
    <property type="entry name" value="P-loop containing nucleotide triphosphate hydrolases"/>
    <property type="match status" value="2"/>
</dbReference>
<comment type="cofactor">
    <cofactor evidence="9">
        <name>Zn(2+)</name>
        <dbReference type="ChEBI" id="CHEBI:29105"/>
    </cofactor>
    <text evidence="9">Binds 1 zinc ion per homodimer.</text>
</comment>
<keyword evidence="3 9" id="KW-0227">DNA damage</keyword>
<proteinExistence type="inferred from homology"/>
<dbReference type="GO" id="GO:0016887">
    <property type="term" value="F:ATP hydrolysis activity"/>
    <property type="evidence" value="ECO:0007669"/>
    <property type="project" value="UniProtKB-UniRule"/>
</dbReference>
<dbReference type="InterPro" id="IPR003395">
    <property type="entry name" value="RecF/RecN/SMC_N"/>
</dbReference>
<evidence type="ECO:0000256" key="4">
    <source>
        <dbReference type="ARBA" id="ARBA00022801"/>
    </source>
</evidence>
<dbReference type="Proteomes" id="UP000623215">
    <property type="component" value="Unassembled WGS sequence"/>
</dbReference>
<keyword evidence="4 9" id="KW-0378">Hydrolase</keyword>
<dbReference type="Gene3D" id="1.10.287.510">
    <property type="entry name" value="Helix hairpin bin"/>
    <property type="match status" value="1"/>
</dbReference>
<keyword evidence="7 9" id="KW-0175">Coiled coil</keyword>
<comment type="similarity">
    <text evidence="9">Belongs to the SMC family. RAD50 subfamily.</text>
</comment>
<keyword evidence="8 9" id="KW-0234">DNA repair</keyword>
<dbReference type="PROSITE" id="PS51131">
    <property type="entry name" value="ZN_HOOK"/>
    <property type="match status" value="1"/>
</dbReference>
<reference evidence="12" key="1">
    <citation type="journal article" date="2020" name="ISME J.">
        <title>Gammaproteobacteria mediating utilization of methyl-, sulfur- and petroleum organic compounds in deep ocean hydrothermal plumes.</title>
        <authorList>
            <person name="Zhou Z."/>
            <person name="Liu Y."/>
            <person name="Pan J."/>
            <person name="Cron B.R."/>
            <person name="Toner B.M."/>
            <person name="Anantharaman K."/>
            <person name="Breier J.A."/>
            <person name="Dick G.J."/>
            <person name="Li M."/>
        </authorList>
    </citation>
    <scope>NUCLEOTIDE SEQUENCE</scope>
    <source>
        <strain evidence="12">SZUA-1534</strain>
    </source>
</reference>
<comment type="caution">
    <text evidence="9">Lacks conserved residue(s) required for the propagation of feature annotation.</text>
</comment>
<evidence type="ECO:0000256" key="8">
    <source>
        <dbReference type="ARBA" id="ARBA00023204"/>
    </source>
</evidence>
<feature type="binding site" evidence="9">
    <location>
        <position position="135"/>
    </location>
    <ligand>
        <name>ATP</name>
        <dbReference type="ChEBI" id="CHEBI:30616"/>
    </ligand>
</feature>
<evidence type="ECO:0000256" key="5">
    <source>
        <dbReference type="ARBA" id="ARBA00022833"/>
    </source>
</evidence>
<comment type="domain">
    <text evidence="9">The two conserved Cys that bind zinc constitute the zinc-hook, which separates the large intramolecular coiled coil regions. The 2 Cys residues coordinate one molecule of zinc with the help of the 2 Cys residues of the zinc-hook of another Rad50 molecule, thereby forming a V-shaped homodimer.</text>
</comment>
<feature type="binding site" evidence="9">
    <location>
        <position position="14"/>
    </location>
    <ligand>
        <name>ATP</name>
        <dbReference type="ChEBI" id="CHEBI:30616"/>
    </ligand>
</feature>
<comment type="function">
    <text evidence="9">Part of the Rad50/Mre11 complex, which is involved in the early steps of DNA double-strand break (DSB) repair. The complex may facilitate opening of the processed DNA ends to aid in the recruitment of HerA and NurA. Rad50 controls the balance between DNA end bridging and DNA resection via ATP-dependent structural rearrangements of the Rad50/Mre11 complex.</text>
</comment>
<dbReference type="AlphaFoldDB" id="A0A832ZY43"/>
<keyword evidence="6 9" id="KW-0067">ATP-binding</keyword>
<dbReference type="Pfam" id="PF04423">
    <property type="entry name" value="Rad50_zn_hook"/>
    <property type="match status" value="1"/>
</dbReference>
<feature type="binding site" evidence="9 10">
    <location>
        <position position="502"/>
    </location>
    <ligand>
        <name>Zn(2+)</name>
        <dbReference type="ChEBI" id="CHEBI:29105"/>
    </ligand>
</feature>
<dbReference type="Pfam" id="PF02463">
    <property type="entry name" value="SMC_N"/>
    <property type="match status" value="1"/>
</dbReference>
<organism evidence="12 13">
    <name type="scientific">Methanothermococcus okinawensis</name>
    <dbReference type="NCBI Taxonomy" id="155863"/>
    <lineage>
        <taxon>Archaea</taxon>
        <taxon>Methanobacteriati</taxon>
        <taxon>Methanobacteriota</taxon>
        <taxon>Methanomada group</taxon>
        <taxon>Methanococci</taxon>
        <taxon>Methanococcales</taxon>
        <taxon>Methanococcaceae</taxon>
        <taxon>Methanothermococcus</taxon>
    </lineage>
</organism>
<keyword evidence="2 9" id="KW-0547">Nucleotide-binding</keyword>
<keyword evidence="1 9" id="KW-0479">Metal-binding</keyword>
<protein>
    <recommendedName>
        <fullName evidence="9">DNA double-strand break repair Rad50 ATPase</fullName>
    </recommendedName>
</protein>
<evidence type="ECO:0000256" key="1">
    <source>
        <dbReference type="ARBA" id="ARBA00022723"/>
    </source>
</evidence>
<dbReference type="EMBL" id="DQVW01000040">
    <property type="protein sequence ID" value="HIQ32295.1"/>
    <property type="molecule type" value="Genomic_DNA"/>
</dbReference>
<feature type="coiled-coil region" evidence="9">
    <location>
        <begin position="672"/>
        <end position="855"/>
    </location>
</feature>
<accession>A0A832ZY43</accession>
<evidence type="ECO:0000256" key="9">
    <source>
        <dbReference type="HAMAP-Rule" id="MF_00449"/>
    </source>
</evidence>
<feature type="binding site" evidence="9 10">
    <location>
        <position position="505"/>
    </location>
    <ligand>
        <name>Zn(2+)</name>
        <dbReference type="ChEBI" id="CHEBI:29105"/>
    </ligand>
</feature>
<name>A0A832ZY43_9EURY</name>
<evidence type="ECO:0000256" key="3">
    <source>
        <dbReference type="ARBA" id="ARBA00022763"/>
    </source>
</evidence>
<dbReference type="PANTHER" id="PTHR32114:SF2">
    <property type="entry name" value="ABC TRANSPORTER ABCH.3"/>
    <property type="match status" value="1"/>
</dbReference>
<dbReference type="SUPFAM" id="SSF75712">
    <property type="entry name" value="Rad50 coiled-coil Zn hook"/>
    <property type="match status" value="1"/>
</dbReference>